<name>A0ABV0P2W1_9TELE</name>
<dbReference type="EMBL" id="JAHRIO010060449">
    <property type="protein sequence ID" value="MEQ2177930.1"/>
    <property type="molecule type" value="Genomic_DNA"/>
</dbReference>
<sequence length="88" mass="10115">VDHPHSFSCKLELGSDQEIPSDWYPFVSMECEIMGAVVSQSRVKSLGTVNDIQPQKHVTSWTRYHCQVEVEKKWIETDSQRQSGCMTQ</sequence>
<gene>
    <name evidence="1" type="ORF">GOODEAATRI_008834</name>
</gene>
<comment type="caution">
    <text evidence="1">The sequence shown here is derived from an EMBL/GenBank/DDBJ whole genome shotgun (WGS) entry which is preliminary data.</text>
</comment>
<feature type="non-terminal residue" evidence="1">
    <location>
        <position position="1"/>
    </location>
</feature>
<dbReference type="InterPro" id="IPR036168">
    <property type="entry name" value="AP2_Mu_C_sf"/>
</dbReference>
<evidence type="ECO:0000313" key="2">
    <source>
        <dbReference type="Proteomes" id="UP001476798"/>
    </source>
</evidence>
<reference evidence="1 2" key="1">
    <citation type="submission" date="2021-06" db="EMBL/GenBank/DDBJ databases">
        <authorList>
            <person name="Palmer J.M."/>
        </authorList>
    </citation>
    <scope>NUCLEOTIDE SEQUENCE [LARGE SCALE GENOMIC DNA]</scope>
    <source>
        <strain evidence="1 2">GA_2019</strain>
        <tissue evidence="1">Muscle</tissue>
    </source>
</reference>
<keyword evidence="2" id="KW-1185">Reference proteome</keyword>
<proteinExistence type="predicted"/>
<dbReference type="SUPFAM" id="SSF49447">
    <property type="entry name" value="Second domain of Mu2 adaptin subunit (ap50) of ap2 adaptor"/>
    <property type="match status" value="1"/>
</dbReference>
<organism evidence="1 2">
    <name type="scientific">Goodea atripinnis</name>
    <dbReference type="NCBI Taxonomy" id="208336"/>
    <lineage>
        <taxon>Eukaryota</taxon>
        <taxon>Metazoa</taxon>
        <taxon>Chordata</taxon>
        <taxon>Craniata</taxon>
        <taxon>Vertebrata</taxon>
        <taxon>Euteleostomi</taxon>
        <taxon>Actinopterygii</taxon>
        <taxon>Neopterygii</taxon>
        <taxon>Teleostei</taxon>
        <taxon>Neoteleostei</taxon>
        <taxon>Acanthomorphata</taxon>
        <taxon>Ovalentaria</taxon>
        <taxon>Atherinomorphae</taxon>
        <taxon>Cyprinodontiformes</taxon>
        <taxon>Goodeidae</taxon>
        <taxon>Goodea</taxon>
    </lineage>
</organism>
<dbReference type="Proteomes" id="UP001476798">
    <property type="component" value="Unassembled WGS sequence"/>
</dbReference>
<protein>
    <submittedName>
        <fullName evidence="1">Uncharacterized protein</fullName>
    </submittedName>
</protein>
<evidence type="ECO:0000313" key="1">
    <source>
        <dbReference type="EMBL" id="MEQ2177930.1"/>
    </source>
</evidence>
<accession>A0ABV0P2W1</accession>